<feature type="compositionally biased region" description="Low complexity" evidence="7">
    <location>
        <begin position="433"/>
        <end position="446"/>
    </location>
</feature>
<keyword evidence="3 8" id="KW-0732">Signal</keyword>
<feature type="domain" description="WSC" evidence="9">
    <location>
        <begin position="137"/>
        <end position="225"/>
    </location>
</feature>
<keyword evidence="2" id="KW-0812">Transmembrane</keyword>
<organism evidence="10 11">
    <name type="scientific">Podospora australis</name>
    <dbReference type="NCBI Taxonomy" id="1536484"/>
    <lineage>
        <taxon>Eukaryota</taxon>
        <taxon>Fungi</taxon>
        <taxon>Dikarya</taxon>
        <taxon>Ascomycota</taxon>
        <taxon>Pezizomycotina</taxon>
        <taxon>Sordariomycetes</taxon>
        <taxon>Sordariomycetidae</taxon>
        <taxon>Sordariales</taxon>
        <taxon>Podosporaceae</taxon>
        <taxon>Podospora</taxon>
    </lineage>
</organism>
<feature type="domain" description="WSC" evidence="9">
    <location>
        <begin position="35"/>
        <end position="126"/>
    </location>
</feature>
<dbReference type="PROSITE" id="PS51212">
    <property type="entry name" value="WSC"/>
    <property type="match status" value="4"/>
</dbReference>
<feature type="domain" description="WSC" evidence="9">
    <location>
        <begin position="234"/>
        <end position="325"/>
    </location>
</feature>
<dbReference type="SMART" id="SM00321">
    <property type="entry name" value="WSC"/>
    <property type="match status" value="4"/>
</dbReference>
<dbReference type="EMBL" id="MU864633">
    <property type="protein sequence ID" value="KAK4182611.1"/>
    <property type="molecule type" value="Genomic_DNA"/>
</dbReference>
<proteinExistence type="predicted"/>
<gene>
    <name evidence="10" type="ORF">QBC35DRAFT_395618</name>
</gene>
<reference evidence="10" key="1">
    <citation type="journal article" date="2023" name="Mol. Phylogenet. Evol.">
        <title>Genome-scale phylogeny and comparative genomics of the fungal order Sordariales.</title>
        <authorList>
            <person name="Hensen N."/>
            <person name="Bonometti L."/>
            <person name="Westerberg I."/>
            <person name="Brannstrom I.O."/>
            <person name="Guillou S."/>
            <person name="Cros-Aarteil S."/>
            <person name="Calhoun S."/>
            <person name="Haridas S."/>
            <person name="Kuo A."/>
            <person name="Mondo S."/>
            <person name="Pangilinan J."/>
            <person name="Riley R."/>
            <person name="LaButti K."/>
            <person name="Andreopoulos B."/>
            <person name="Lipzen A."/>
            <person name="Chen C."/>
            <person name="Yan M."/>
            <person name="Daum C."/>
            <person name="Ng V."/>
            <person name="Clum A."/>
            <person name="Steindorff A."/>
            <person name="Ohm R.A."/>
            <person name="Martin F."/>
            <person name="Silar P."/>
            <person name="Natvig D.O."/>
            <person name="Lalanne C."/>
            <person name="Gautier V."/>
            <person name="Ament-Velasquez S.L."/>
            <person name="Kruys A."/>
            <person name="Hutchinson M.I."/>
            <person name="Powell A.J."/>
            <person name="Barry K."/>
            <person name="Miller A.N."/>
            <person name="Grigoriev I.V."/>
            <person name="Debuchy R."/>
            <person name="Gladieux P."/>
            <person name="Hiltunen Thoren M."/>
            <person name="Johannesson H."/>
        </authorList>
    </citation>
    <scope>NUCLEOTIDE SEQUENCE</scope>
    <source>
        <strain evidence="10">PSN309</strain>
    </source>
</reference>
<evidence type="ECO:0000256" key="4">
    <source>
        <dbReference type="ARBA" id="ARBA00022989"/>
    </source>
</evidence>
<accession>A0AAN6WJV7</accession>
<comment type="subcellular location">
    <subcellularLocation>
        <location evidence="1">Membrane</location>
        <topology evidence="1">Single-pass membrane protein</topology>
    </subcellularLocation>
</comment>
<keyword evidence="6" id="KW-0325">Glycoprotein</keyword>
<dbReference type="GO" id="GO:0005886">
    <property type="term" value="C:plasma membrane"/>
    <property type="evidence" value="ECO:0007669"/>
    <property type="project" value="TreeGrafter"/>
</dbReference>
<name>A0AAN6WJV7_9PEZI</name>
<keyword evidence="5" id="KW-0472">Membrane</keyword>
<feature type="signal peptide" evidence="8">
    <location>
        <begin position="1"/>
        <end position="23"/>
    </location>
</feature>
<evidence type="ECO:0000256" key="6">
    <source>
        <dbReference type="ARBA" id="ARBA00023180"/>
    </source>
</evidence>
<evidence type="ECO:0000256" key="8">
    <source>
        <dbReference type="SAM" id="SignalP"/>
    </source>
</evidence>
<protein>
    <submittedName>
        <fullName evidence="10">Fungistatic metabolite</fullName>
    </submittedName>
</protein>
<evidence type="ECO:0000256" key="5">
    <source>
        <dbReference type="ARBA" id="ARBA00023136"/>
    </source>
</evidence>
<evidence type="ECO:0000256" key="2">
    <source>
        <dbReference type="ARBA" id="ARBA00022692"/>
    </source>
</evidence>
<dbReference type="Pfam" id="PF01822">
    <property type="entry name" value="WSC"/>
    <property type="match status" value="4"/>
</dbReference>
<keyword evidence="4" id="KW-1133">Transmembrane helix</keyword>
<feature type="region of interest" description="Disordered" evidence="7">
    <location>
        <begin position="433"/>
        <end position="464"/>
    </location>
</feature>
<evidence type="ECO:0000256" key="3">
    <source>
        <dbReference type="ARBA" id="ARBA00022729"/>
    </source>
</evidence>
<dbReference type="PANTHER" id="PTHR24269">
    <property type="entry name" value="KREMEN PROTEIN"/>
    <property type="match status" value="1"/>
</dbReference>
<dbReference type="InterPro" id="IPR002889">
    <property type="entry name" value="WSC_carb-bd"/>
</dbReference>
<dbReference type="AlphaFoldDB" id="A0AAN6WJV7"/>
<dbReference type="Proteomes" id="UP001302126">
    <property type="component" value="Unassembled WGS sequence"/>
</dbReference>
<dbReference type="InterPro" id="IPR051836">
    <property type="entry name" value="Kremen_rcpt"/>
</dbReference>
<evidence type="ECO:0000256" key="7">
    <source>
        <dbReference type="SAM" id="MobiDB-lite"/>
    </source>
</evidence>
<evidence type="ECO:0000256" key="1">
    <source>
        <dbReference type="ARBA" id="ARBA00004167"/>
    </source>
</evidence>
<feature type="domain" description="WSC" evidence="9">
    <location>
        <begin position="339"/>
        <end position="428"/>
    </location>
</feature>
<feature type="chain" id="PRO_5042915701" evidence="8">
    <location>
        <begin position="24"/>
        <end position="464"/>
    </location>
</feature>
<reference evidence="10" key="2">
    <citation type="submission" date="2023-05" db="EMBL/GenBank/DDBJ databases">
        <authorList>
            <consortium name="Lawrence Berkeley National Laboratory"/>
            <person name="Steindorff A."/>
            <person name="Hensen N."/>
            <person name="Bonometti L."/>
            <person name="Westerberg I."/>
            <person name="Brannstrom I.O."/>
            <person name="Guillou S."/>
            <person name="Cros-Aarteil S."/>
            <person name="Calhoun S."/>
            <person name="Haridas S."/>
            <person name="Kuo A."/>
            <person name="Mondo S."/>
            <person name="Pangilinan J."/>
            <person name="Riley R."/>
            <person name="Labutti K."/>
            <person name="Andreopoulos B."/>
            <person name="Lipzen A."/>
            <person name="Chen C."/>
            <person name="Yanf M."/>
            <person name="Daum C."/>
            <person name="Ng V."/>
            <person name="Clum A."/>
            <person name="Ohm R."/>
            <person name="Martin F."/>
            <person name="Silar P."/>
            <person name="Natvig D."/>
            <person name="Lalanne C."/>
            <person name="Gautier V."/>
            <person name="Ament-Velasquez S.L."/>
            <person name="Kruys A."/>
            <person name="Hutchinson M.I."/>
            <person name="Powell A.J."/>
            <person name="Barry K."/>
            <person name="Miller A.N."/>
            <person name="Grigoriev I.V."/>
            <person name="Debuchy R."/>
            <person name="Gladieux P."/>
            <person name="Thoren M.H."/>
            <person name="Johannesson H."/>
        </authorList>
    </citation>
    <scope>NUCLEOTIDE SEQUENCE</scope>
    <source>
        <strain evidence="10">PSN309</strain>
    </source>
</reference>
<sequence>MASTRSSGLRAASLLCLAAAAQAFPHQSFKREEASFTRQGCFVGNVNGRILNSKDFASDSMTVEACASFCSQNKSKYFGIEYGRECYCGDTLTTEPVSDDDCSFACPGNPLQKCGAGNRLDLYINNLYAPRTPATLETPYLGCFVDEGARALPENLLGADDMTAEKCAAHCADFSYFGVEYGRECWCGNAPPIHSAPESACSMPCAGDDSQLCGAGGRINVWGSPLPSPEEVSDFEYAGCYTDKVDQRSLRGKKTVDSTMTLEKCATSCAGYSYFGVEFGVECYCGSALEASAEERPQAECSTRCGGNYDQVCGASYRINVFSNPECVDEPDNLESVGGFTYQSCWTDKVDLRALTDVVERSDNMTVQTCAAVCQGYNYFGVEYGRECFCGNVLQGQVAPESQCSYHCMGDATQLCGAPDRMNLYAAAAPAATSTAEPAPAATSSTVEDVPTSTMAQPPLPTYE</sequence>
<dbReference type="PANTHER" id="PTHR24269:SF16">
    <property type="entry name" value="PROTEIN SLG1"/>
    <property type="match status" value="1"/>
</dbReference>
<evidence type="ECO:0000313" key="10">
    <source>
        <dbReference type="EMBL" id="KAK4182611.1"/>
    </source>
</evidence>
<evidence type="ECO:0000259" key="9">
    <source>
        <dbReference type="PROSITE" id="PS51212"/>
    </source>
</evidence>
<comment type="caution">
    <text evidence="10">The sequence shown here is derived from an EMBL/GenBank/DDBJ whole genome shotgun (WGS) entry which is preliminary data.</text>
</comment>
<evidence type="ECO:0000313" key="11">
    <source>
        <dbReference type="Proteomes" id="UP001302126"/>
    </source>
</evidence>
<keyword evidence="11" id="KW-1185">Reference proteome</keyword>